<dbReference type="PANTHER" id="PTHR38593:SF1">
    <property type="entry name" value="BLR2558 PROTEIN"/>
    <property type="match status" value="1"/>
</dbReference>
<dbReference type="PANTHER" id="PTHR38593">
    <property type="entry name" value="BLR2558 PROTEIN"/>
    <property type="match status" value="1"/>
</dbReference>
<proteinExistence type="predicted"/>
<reference evidence="3 4" key="1">
    <citation type="submission" date="2023-08" db="EMBL/GenBank/DDBJ databases">
        <title>Pathogen: clinical or host-associated sample.</title>
        <authorList>
            <person name="Hergert J."/>
            <person name="Casey R."/>
            <person name="Wagner J."/>
            <person name="Young E.L."/>
            <person name="Oakeson K.F."/>
        </authorList>
    </citation>
    <scope>NUCLEOTIDE SEQUENCE [LARGE SCALE GENOMIC DNA]</scope>
    <source>
        <strain evidence="3 4">UPHL-collab-2</strain>
        <plasmid evidence="3 4">unnamed1</plasmid>
    </source>
</reference>
<evidence type="ECO:0000313" key="3">
    <source>
        <dbReference type="EMBL" id="WLS05932.1"/>
    </source>
</evidence>
<geneLocation type="plasmid" evidence="3 4">
    <name>unnamed1</name>
</geneLocation>
<dbReference type="Pfam" id="PF13628">
    <property type="entry name" value="DUF4142"/>
    <property type="match status" value="1"/>
</dbReference>
<feature type="signal peptide" evidence="1">
    <location>
        <begin position="1"/>
        <end position="19"/>
    </location>
</feature>
<evidence type="ECO:0000313" key="4">
    <source>
        <dbReference type="Proteomes" id="UP001225788"/>
    </source>
</evidence>
<organism evidence="3 4">
    <name type="scientific">Shinella oryzae</name>
    <dbReference type="NCBI Taxonomy" id="2871820"/>
    <lineage>
        <taxon>Bacteria</taxon>
        <taxon>Pseudomonadati</taxon>
        <taxon>Pseudomonadota</taxon>
        <taxon>Alphaproteobacteria</taxon>
        <taxon>Hyphomicrobiales</taxon>
        <taxon>Rhizobiaceae</taxon>
        <taxon>Shinella</taxon>
    </lineage>
</organism>
<keyword evidence="4" id="KW-1185">Reference proteome</keyword>
<name>A0ABY9KBQ8_9HYPH</name>
<dbReference type="InterPro" id="IPR012347">
    <property type="entry name" value="Ferritin-like"/>
</dbReference>
<evidence type="ECO:0000256" key="1">
    <source>
        <dbReference type="SAM" id="SignalP"/>
    </source>
</evidence>
<dbReference type="Gene3D" id="1.20.1260.10">
    <property type="match status" value="1"/>
</dbReference>
<accession>A0ABY9KBQ8</accession>
<keyword evidence="1" id="KW-0732">Signal</keyword>
<gene>
    <name evidence="3" type="ORF">Q9315_18895</name>
</gene>
<dbReference type="Proteomes" id="UP001225788">
    <property type="component" value="Plasmid unnamed1"/>
</dbReference>
<dbReference type="EMBL" id="CP132315">
    <property type="protein sequence ID" value="WLS05932.1"/>
    <property type="molecule type" value="Genomic_DNA"/>
</dbReference>
<feature type="domain" description="DUF4142" evidence="2">
    <location>
        <begin position="37"/>
        <end position="173"/>
    </location>
</feature>
<feature type="chain" id="PRO_5047077556" evidence="1">
    <location>
        <begin position="20"/>
        <end position="177"/>
    </location>
</feature>
<keyword evidence="3" id="KW-0614">Plasmid</keyword>
<sequence>MKKILATFTLLTISTAAFAQSTAETTGVNSTLGIPPTTEDFVKEASMSDMFEIESSKLALQKGGDATKAFAQQMIDAHQKTTSELKALLDGGKVKAVPATAMSDAQTKSLEELRGLSGNDFDEAYQDEQEDAHEDAVDLFKRYGSEGDNPDLKAWAAKTVPALEHHLKMAEDLEEKQ</sequence>
<dbReference type="InterPro" id="IPR025419">
    <property type="entry name" value="DUF4142"/>
</dbReference>
<dbReference type="RefSeq" id="WP_247222246.1">
    <property type="nucleotide sequence ID" value="NZ_CP081988.1"/>
</dbReference>
<protein>
    <submittedName>
        <fullName evidence="3">DUF4142 domain-containing protein</fullName>
    </submittedName>
</protein>
<evidence type="ECO:0000259" key="2">
    <source>
        <dbReference type="Pfam" id="PF13628"/>
    </source>
</evidence>